<evidence type="ECO:0000313" key="1">
    <source>
        <dbReference type="EMBL" id="ODV66584.1"/>
    </source>
</evidence>
<protein>
    <submittedName>
        <fullName evidence="1">Uncharacterized protein</fullName>
    </submittedName>
</protein>
<name>A0A1E4RH39_9ASCO</name>
<dbReference type="Proteomes" id="UP000095085">
    <property type="component" value="Unassembled WGS sequence"/>
</dbReference>
<proteinExistence type="predicted"/>
<dbReference type="EMBL" id="KV454542">
    <property type="protein sequence ID" value="ODV66584.1"/>
    <property type="molecule type" value="Genomic_DNA"/>
</dbReference>
<sequence>MVECITPYKRENEYANNLLSPFAQIHYRDMNGATETPSNNLGRVSIKCCHRARPRRINRKQARLTENSKMY</sequence>
<reference evidence="2" key="1">
    <citation type="submission" date="2016-05" db="EMBL/GenBank/DDBJ databases">
        <title>Comparative genomics of biotechnologically important yeasts.</title>
        <authorList>
            <consortium name="DOE Joint Genome Institute"/>
            <person name="Riley R."/>
            <person name="Haridas S."/>
            <person name="Wolfe K.H."/>
            <person name="Lopes M.R."/>
            <person name="Hittinger C.T."/>
            <person name="Goker M."/>
            <person name="Salamov A."/>
            <person name="Wisecaver J."/>
            <person name="Long T.M."/>
            <person name="Aerts A.L."/>
            <person name="Barry K."/>
            <person name="Choi C."/>
            <person name="Clum A."/>
            <person name="Coughlan A.Y."/>
            <person name="Deshpande S."/>
            <person name="Douglass A.P."/>
            <person name="Hanson S.J."/>
            <person name="Klenk H.-P."/>
            <person name="Labutti K."/>
            <person name="Lapidus A."/>
            <person name="Lindquist E."/>
            <person name="Lipzen A."/>
            <person name="Meier-Kolthoff J.P."/>
            <person name="Ohm R.A."/>
            <person name="Otillar R.P."/>
            <person name="Pangilinan J."/>
            <person name="Peng Y."/>
            <person name="Rokas A."/>
            <person name="Rosa C.A."/>
            <person name="Scheuner C."/>
            <person name="Sibirny A.A."/>
            <person name="Slot J.C."/>
            <person name="Stielow J.B."/>
            <person name="Sun H."/>
            <person name="Kurtzman C.P."/>
            <person name="Blackwell M."/>
            <person name="Grigoriev I.V."/>
            <person name="Jeffries T.W."/>
        </authorList>
    </citation>
    <scope>NUCLEOTIDE SEQUENCE [LARGE SCALE GENOMIC DNA]</scope>
    <source>
        <strain evidence="2">NRRL Y-1933</strain>
    </source>
</reference>
<keyword evidence="2" id="KW-1185">Reference proteome</keyword>
<organism evidence="1 2">
    <name type="scientific">Hyphopichia burtonii NRRL Y-1933</name>
    <dbReference type="NCBI Taxonomy" id="984485"/>
    <lineage>
        <taxon>Eukaryota</taxon>
        <taxon>Fungi</taxon>
        <taxon>Dikarya</taxon>
        <taxon>Ascomycota</taxon>
        <taxon>Saccharomycotina</taxon>
        <taxon>Pichiomycetes</taxon>
        <taxon>Debaryomycetaceae</taxon>
        <taxon>Hyphopichia</taxon>
    </lineage>
</organism>
<evidence type="ECO:0000313" key="2">
    <source>
        <dbReference type="Proteomes" id="UP000095085"/>
    </source>
</evidence>
<dbReference type="RefSeq" id="XP_020075651.1">
    <property type="nucleotide sequence ID" value="XM_020221498.1"/>
</dbReference>
<gene>
    <name evidence="1" type="ORF">HYPBUDRAFT_153353</name>
</gene>
<accession>A0A1E4RH39</accession>
<dbReference type="GeneID" id="30996047"/>
<dbReference type="AlphaFoldDB" id="A0A1E4RH39"/>